<reference evidence="1 2" key="1">
    <citation type="submission" date="2012-08" db="EMBL/GenBank/DDBJ databases">
        <authorList>
            <person name="Doggett N."/>
            <person name="Teshima H."/>
            <person name="Bruce D."/>
            <person name="Detter J.C."/>
            <person name="Johnson S.L."/>
            <person name="Han C."/>
        </authorList>
    </citation>
    <scope>NUCLEOTIDE SEQUENCE [LARGE SCALE GENOMIC DNA]</scope>
    <source>
        <strain evidence="1 2">HD-771</strain>
    </source>
</reference>
<dbReference type="InterPro" id="IPR048444">
    <property type="entry name" value="DNMK"/>
</dbReference>
<evidence type="ECO:0000313" key="2">
    <source>
        <dbReference type="Proteomes" id="UP000005259"/>
    </source>
</evidence>
<sequence length="172" mass="20349">MRIALCGEPRSGKDTVGNIISSMVVVHRTAFGKFMKFGYYKEHPEMLGLPKDREHMISWSQPLVDSYPNIWVHQLEREIEGYKNIVITDLRQPHEEKWCRENDFHIVRVHRPEEERRKAQLAKGENPDNKDLPYEVKADYPIYNDGSLEDLQSQVDNLLDCLNEIEMKRRRL</sequence>
<dbReference type="RefSeq" id="WP_001216976.1">
    <property type="nucleotide sequence ID" value="NC_018500.1"/>
</dbReference>
<evidence type="ECO:0008006" key="3">
    <source>
        <dbReference type="Google" id="ProtNLM"/>
    </source>
</evidence>
<dbReference type="EMBL" id="CP003752">
    <property type="protein sequence ID" value="AFQ14639.1"/>
    <property type="molecule type" value="Genomic_DNA"/>
</dbReference>
<dbReference type="KEGG" id="bti:BTG_05735"/>
<proteinExistence type="predicted"/>
<name>A0A9W3NW93_BACTU</name>
<evidence type="ECO:0000313" key="1">
    <source>
        <dbReference type="EMBL" id="AFQ14639.1"/>
    </source>
</evidence>
<dbReference type="Gene3D" id="3.40.50.300">
    <property type="entry name" value="P-loop containing nucleotide triphosphate hydrolases"/>
    <property type="match status" value="1"/>
</dbReference>
<dbReference type="SUPFAM" id="SSF52540">
    <property type="entry name" value="P-loop containing nucleoside triphosphate hydrolases"/>
    <property type="match status" value="1"/>
</dbReference>
<protein>
    <recommendedName>
        <fullName evidence="3">Adenylate kinase</fullName>
    </recommendedName>
</protein>
<dbReference type="Proteomes" id="UP000005259">
    <property type="component" value="Chromosome"/>
</dbReference>
<gene>
    <name evidence="1" type="ORF">BTG_05735</name>
</gene>
<dbReference type="Pfam" id="PF21448">
    <property type="entry name" value="DNMK"/>
    <property type="match status" value="1"/>
</dbReference>
<accession>A0A9W3NW93</accession>
<dbReference type="InterPro" id="IPR027417">
    <property type="entry name" value="P-loop_NTPase"/>
</dbReference>
<dbReference type="AlphaFoldDB" id="A0A9W3NW93"/>
<organism evidence="1 2">
    <name type="scientific">Bacillus thuringiensis HD-771</name>
    <dbReference type="NCBI Taxonomy" id="1218175"/>
    <lineage>
        <taxon>Bacteria</taxon>
        <taxon>Bacillati</taxon>
        <taxon>Bacillota</taxon>
        <taxon>Bacilli</taxon>
        <taxon>Bacillales</taxon>
        <taxon>Bacillaceae</taxon>
        <taxon>Bacillus</taxon>
        <taxon>Bacillus cereus group</taxon>
    </lineage>
</organism>